<evidence type="ECO:0000313" key="2">
    <source>
        <dbReference type="EMBL" id="RED96126.1"/>
    </source>
</evidence>
<dbReference type="OrthoDB" id="9782650at2"/>
<accession>A0A3D9L1T7</accession>
<dbReference type="EMBL" id="QREG01000015">
    <property type="protein sequence ID" value="RED96126.1"/>
    <property type="molecule type" value="Genomic_DNA"/>
</dbReference>
<evidence type="ECO:0000256" key="1">
    <source>
        <dbReference type="SAM" id="SignalP"/>
    </source>
</evidence>
<keyword evidence="3" id="KW-1185">Reference proteome</keyword>
<name>A0A3D9L1T7_MARFU</name>
<feature type="signal peptide" evidence="1">
    <location>
        <begin position="1"/>
        <end position="20"/>
    </location>
</feature>
<feature type="chain" id="PRO_5017637131" evidence="1">
    <location>
        <begin position="21"/>
        <end position="283"/>
    </location>
</feature>
<dbReference type="InterPro" id="IPR025737">
    <property type="entry name" value="FApF"/>
</dbReference>
<gene>
    <name evidence="2" type="ORF">C7460_11515</name>
</gene>
<proteinExistence type="predicted"/>
<dbReference type="RefSeq" id="WP_115868988.1">
    <property type="nucleotide sequence ID" value="NZ_QREG01000015.1"/>
</dbReference>
<dbReference type="Proteomes" id="UP000256779">
    <property type="component" value="Unassembled WGS sequence"/>
</dbReference>
<dbReference type="Pfam" id="PF13557">
    <property type="entry name" value="Phenol_MetA_deg"/>
    <property type="match status" value="1"/>
</dbReference>
<organism evidence="2 3">
    <name type="scientific">Marinoscillum furvescens DSM 4134</name>
    <dbReference type="NCBI Taxonomy" id="1122208"/>
    <lineage>
        <taxon>Bacteria</taxon>
        <taxon>Pseudomonadati</taxon>
        <taxon>Bacteroidota</taxon>
        <taxon>Cytophagia</taxon>
        <taxon>Cytophagales</taxon>
        <taxon>Reichenbachiellaceae</taxon>
        <taxon>Marinoscillum</taxon>
    </lineage>
</organism>
<keyword evidence="1" id="KW-0732">Signal</keyword>
<protein>
    <submittedName>
        <fullName evidence="2">Outer membrane putative beta-barrel porin/alpha-amylase</fullName>
    </submittedName>
</protein>
<dbReference type="AlphaFoldDB" id="A0A3D9L1T7"/>
<sequence length="283" mass="30309">MKTRLIIFSLALSIGFLAQAGGGWVYGKNKGFFKLAQNVIRSPHFYDGDGNVIDIPTVSLYTSSLYAEYGITDRLNGVLYMPFFVRSTLNRVEFRQSGSTIKGDAISSFGDTNIGLKYGIVRNKPVVLAASLILGIPLGSSEVSSERILQTGDGEFNQMLMLEASHSISGTPLYASVGLGYNNRTNGFSDEVRIGLELGGGYDRIAANVKLGIVESLYNGQPNDGSNSANGVFSNNTEYVSITPELIYGFTDQFGVAASAGFAASGRRILASPNFSLGVFLEL</sequence>
<evidence type="ECO:0000313" key="3">
    <source>
        <dbReference type="Proteomes" id="UP000256779"/>
    </source>
</evidence>
<reference evidence="2 3" key="1">
    <citation type="submission" date="2018-07" db="EMBL/GenBank/DDBJ databases">
        <title>Genomic Encyclopedia of Type Strains, Phase IV (KMG-IV): sequencing the most valuable type-strain genomes for metagenomic binning, comparative biology and taxonomic classification.</title>
        <authorList>
            <person name="Goeker M."/>
        </authorList>
    </citation>
    <scope>NUCLEOTIDE SEQUENCE [LARGE SCALE GENOMIC DNA]</scope>
    <source>
        <strain evidence="2 3">DSM 4134</strain>
    </source>
</reference>
<comment type="caution">
    <text evidence="2">The sequence shown here is derived from an EMBL/GenBank/DDBJ whole genome shotgun (WGS) entry which is preliminary data.</text>
</comment>